<proteinExistence type="predicted"/>
<dbReference type="RefSeq" id="WP_106584991.1">
    <property type="nucleotide sequence ID" value="NZ_PYGA01000016.1"/>
</dbReference>
<keyword evidence="1" id="KW-0678">Repressor</keyword>
<dbReference type="GO" id="GO:0003700">
    <property type="term" value="F:DNA-binding transcription factor activity"/>
    <property type="evidence" value="ECO:0007669"/>
    <property type="project" value="InterPro"/>
</dbReference>
<dbReference type="AlphaFoldDB" id="A0A2P8D941"/>
<dbReference type="PROSITE" id="PS50937">
    <property type="entry name" value="HTH_MERR_2"/>
    <property type="match status" value="1"/>
</dbReference>
<evidence type="ECO:0000256" key="4">
    <source>
        <dbReference type="ARBA" id="ARBA00023163"/>
    </source>
</evidence>
<accession>A0A2P8D941</accession>
<name>A0A2P8D941_9ACTN</name>
<dbReference type="Pfam" id="PF13411">
    <property type="entry name" value="MerR_1"/>
    <property type="match status" value="1"/>
</dbReference>
<gene>
    <name evidence="6" type="ORF">CLV63_116136</name>
</gene>
<organism evidence="6 7">
    <name type="scientific">Murinocardiopsis flavida</name>
    <dbReference type="NCBI Taxonomy" id="645275"/>
    <lineage>
        <taxon>Bacteria</taxon>
        <taxon>Bacillati</taxon>
        <taxon>Actinomycetota</taxon>
        <taxon>Actinomycetes</taxon>
        <taxon>Streptosporangiales</taxon>
        <taxon>Nocardiopsidaceae</taxon>
        <taxon>Murinocardiopsis</taxon>
    </lineage>
</organism>
<dbReference type="EMBL" id="PYGA01000016">
    <property type="protein sequence ID" value="PSK93729.1"/>
    <property type="molecule type" value="Genomic_DNA"/>
</dbReference>
<dbReference type="InterPro" id="IPR000551">
    <property type="entry name" value="MerR-type_HTH_dom"/>
</dbReference>
<evidence type="ECO:0000256" key="1">
    <source>
        <dbReference type="ARBA" id="ARBA00022491"/>
    </source>
</evidence>
<evidence type="ECO:0000259" key="5">
    <source>
        <dbReference type="PROSITE" id="PS50937"/>
    </source>
</evidence>
<dbReference type="PANTHER" id="PTHR30204">
    <property type="entry name" value="REDOX-CYCLING DRUG-SENSING TRANSCRIPTIONAL ACTIVATOR SOXR"/>
    <property type="match status" value="1"/>
</dbReference>
<dbReference type="SMART" id="SM00422">
    <property type="entry name" value="HTH_MERR"/>
    <property type="match status" value="1"/>
</dbReference>
<dbReference type="PANTHER" id="PTHR30204:SF69">
    <property type="entry name" value="MERR-FAMILY TRANSCRIPTIONAL REGULATOR"/>
    <property type="match status" value="1"/>
</dbReference>
<evidence type="ECO:0000256" key="2">
    <source>
        <dbReference type="ARBA" id="ARBA00023015"/>
    </source>
</evidence>
<dbReference type="SUPFAM" id="SSF46955">
    <property type="entry name" value="Putative DNA-binding domain"/>
    <property type="match status" value="1"/>
</dbReference>
<reference evidence="6 7" key="1">
    <citation type="submission" date="2018-03" db="EMBL/GenBank/DDBJ databases">
        <title>Genomic Encyclopedia of Archaeal and Bacterial Type Strains, Phase II (KMG-II): from individual species to whole genera.</title>
        <authorList>
            <person name="Goeker M."/>
        </authorList>
    </citation>
    <scope>NUCLEOTIDE SEQUENCE [LARGE SCALE GENOMIC DNA]</scope>
    <source>
        <strain evidence="6 7">DSM 45312</strain>
    </source>
</reference>
<dbReference type="GO" id="GO:0003677">
    <property type="term" value="F:DNA binding"/>
    <property type="evidence" value="ECO:0007669"/>
    <property type="project" value="UniProtKB-KW"/>
</dbReference>
<dbReference type="OrthoDB" id="7849865at2"/>
<keyword evidence="2" id="KW-0805">Transcription regulation</keyword>
<keyword evidence="4" id="KW-0804">Transcription</keyword>
<dbReference type="Gene3D" id="1.10.1660.10">
    <property type="match status" value="1"/>
</dbReference>
<evidence type="ECO:0000313" key="6">
    <source>
        <dbReference type="EMBL" id="PSK93729.1"/>
    </source>
</evidence>
<protein>
    <submittedName>
        <fullName evidence="6">DNA-binding transcriptional MerR regulator</fullName>
    </submittedName>
</protein>
<evidence type="ECO:0000313" key="7">
    <source>
        <dbReference type="Proteomes" id="UP000240542"/>
    </source>
</evidence>
<comment type="caution">
    <text evidence="6">The sequence shown here is derived from an EMBL/GenBank/DDBJ whole genome shotgun (WGS) entry which is preliminary data.</text>
</comment>
<dbReference type="InterPro" id="IPR009061">
    <property type="entry name" value="DNA-bd_dom_put_sf"/>
</dbReference>
<evidence type="ECO:0000256" key="3">
    <source>
        <dbReference type="ARBA" id="ARBA00023125"/>
    </source>
</evidence>
<keyword evidence="3 6" id="KW-0238">DNA-binding</keyword>
<feature type="domain" description="HTH merR-type" evidence="5">
    <location>
        <begin position="1"/>
        <end position="71"/>
    </location>
</feature>
<sequence>MLSINDFSQMCRLSPQTLRFYHSEGLLVPDHVNEQTGYRYYEFAQVETAMLVMALRGAGMSVRLVRRALDAPDTVLDLLRQHEAELRSERLAQDEALRDARELFTADRRTRQGTAPAVTAVSKALPPSDAQDGDVLDKDIAHALAAADEVGRAVAECGAAVAGSPWMTWSADAEGRRAPLAHNLAWMVVVPVHADGGVPAGLPEGMDLRHLPEREERSMTLPGRGSMAKYSTAIGHLYTPPDAPDGLFPDSGSLRYILHPESLEVAMTLYPLDRLPGADEDDGGAEAPSA</sequence>
<keyword evidence="7" id="KW-1185">Reference proteome</keyword>
<dbReference type="InterPro" id="IPR047057">
    <property type="entry name" value="MerR_fam"/>
</dbReference>
<dbReference type="Proteomes" id="UP000240542">
    <property type="component" value="Unassembled WGS sequence"/>
</dbReference>